<evidence type="ECO:0000256" key="1">
    <source>
        <dbReference type="ARBA" id="ARBA00004162"/>
    </source>
</evidence>
<dbReference type="EMBL" id="SOCP01000018">
    <property type="protein sequence ID" value="TDV42164.1"/>
    <property type="molecule type" value="Genomic_DNA"/>
</dbReference>
<evidence type="ECO:0000313" key="11">
    <source>
        <dbReference type="EMBL" id="TDV42164.1"/>
    </source>
</evidence>
<comment type="caution">
    <text evidence="11">The sequence shown here is derived from an EMBL/GenBank/DDBJ whole genome shotgun (WGS) entry which is preliminary data.</text>
</comment>
<keyword evidence="7" id="KW-0067">ATP-binding</keyword>
<dbReference type="PANTHER" id="PTHR40765:SF2">
    <property type="entry name" value="ESX-2 SECRETION SYSTEM ATPASE ECCB2"/>
    <property type="match status" value="1"/>
</dbReference>
<gene>
    <name evidence="11" type="ORF">CLV71_11834</name>
</gene>
<dbReference type="GO" id="GO:0005576">
    <property type="term" value="C:extracellular region"/>
    <property type="evidence" value="ECO:0007669"/>
    <property type="project" value="TreeGrafter"/>
</dbReference>
<evidence type="ECO:0000256" key="5">
    <source>
        <dbReference type="ARBA" id="ARBA00022741"/>
    </source>
</evidence>
<reference evidence="11 12" key="1">
    <citation type="submission" date="2019-03" db="EMBL/GenBank/DDBJ databases">
        <title>Genomic Encyclopedia of Archaeal and Bacterial Type Strains, Phase II (KMG-II): from individual species to whole genera.</title>
        <authorList>
            <person name="Goeker M."/>
        </authorList>
    </citation>
    <scope>NUCLEOTIDE SEQUENCE [LARGE SCALE GENOMIC DNA]</scope>
    <source>
        <strain evidence="11 12">DSM 45499</strain>
    </source>
</reference>
<dbReference type="Proteomes" id="UP000294927">
    <property type="component" value="Unassembled WGS sequence"/>
</dbReference>
<dbReference type="PANTHER" id="PTHR40765">
    <property type="entry name" value="ESX-2 SECRETION SYSTEM ATPASE ECCB2"/>
    <property type="match status" value="1"/>
</dbReference>
<keyword evidence="3" id="KW-1003">Cell membrane</keyword>
<dbReference type="Gene3D" id="2.40.50.910">
    <property type="entry name" value="Type VII secretion system EccB, repeat 3 domain"/>
    <property type="match status" value="1"/>
</dbReference>
<organism evidence="11 12">
    <name type="scientific">Actinophytocola oryzae</name>
    <dbReference type="NCBI Taxonomy" id="502181"/>
    <lineage>
        <taxon>Bacteria</taxon>
        <taxon>Bacillati</taxon>
        <taxon>Actinomycetota</taxon>
        <taxon>Actinomycetes</taxon>
        <taxon>Pseudonocardiales</taxon>
        <taxon>Pseudonocardiaceae</taxon>
    </lineage>
</organism>
<dbReference type="GO" id="GO:0005524">
    <property type="term" value="F:ATP binding"/>
    <property type="evidence" value="ECO:0007669"/>
    <property type="project" value="UniProtKB-KW"/>
</dbReference>
<comment type="similarity">
    <text evidence="2">Belongs to the EccB family.</text>
</comment>
<dbReference type="GO" id="GO:0016787">
    <property type="term" value="F:hydrolase activity"/>
    <property type="evidence" value="ECO:0007669"/>
    <property type="project" value="UniProtKB-KW"/>
</dbReference>
<keyword evidence="4 10" id="KW-0812">Transmembrane</keyword>
<proteinExistence type="inferred from homology"/>
<keyword evidence="12" id="KW-1185">Reference proteome</keyword>
<keyword evidence="9 10" id="KW-0472">Membrane</keyword>
<keyword evidence="5" id="KW-0547">Nucleotide-binding</keyword>
<dbReference type="NCBIfam" id="TIGR03919">
    <property type="entry name" value="T7SS_EccB"/>
    <property type="match status" value="1"/>
</dbReference>
<dbReference type="Gene3D" id="3.30.2390.20">
    <property type="entry name" value="Type VII secretion system EccB, repeat 1 domain"/>
    <property type="match status" value="1"/>
</dbReference>
<dbReference type="Pfam" id="PF05108">
    <property type="entry name" value="T7SS_ESX1_EccB"/>
    <property type="match status" value="1"/>
</dbReference>
<dbReference type="InterPro" id="IPR007795">
    <property type="entry name" value="T7SS_EccB"/>
</dbReference>
<evidence type="ECO:0000256" key="6">
    <source>
        <dbReference type="ARBA" id="ARBA00022801"/>
    </source>
</evidence>
<evidence type="ECO:0000256" key="10">
    <source>
        <dbReference type="SAM" id="Phobius"/>
    </source>
</evidence>
<evidence type="ECO:0000256" key="9">
    <source>
        <dbReference type="ARBA" id="ARBA00023136"/>
    </source>
</evidence>
<keyword evidence="6" id="KW-0378">Hydrolase</keyword>
<comment type="subcellular location">
    <subcellularLocation>
        <location evidence="1">Cell membrane</location>
        <topology evidence="1">Single-pass membrane protein</topology>
    </subcellularLocation>
</comment>
<evidence type="ECO:0000256" key="2">
    <source>
        <dbReference type="ARBA" id="ARBA00008149"/>
    </source>
</evidence>
<name>A0A4R7V0T3_9PSEU</name>
<feature type="transmembrane region" description="Helical" evidence="10">
    <location>
        <begin position="41"/>
        <end position="62"/>
    </location>
</feature>
<evidence type="ECO:0000256" key="4">
    <source>
        <dbReference type="ARBA" id="ARBA00022692"/>
    </source>
</evidence>
<keyword evidence="8 10" id="KW-1133">Transmembrane helix</keyword>
<dbReference type="RefSeq" id="WP_133907371.1">
    <property type="nucleotide sequence ID" value="NZ_SOCP01000018.1"/>
</dbReference>
<protein>
    <submittedName>
        <fullName evidence="11">Type VII secretion protein EccB</fullName>
    </submittedName>
</protein>
<dbReference type="InterPro" id="IPR042485">
    <property type="entry name" value="T7SS_EccB_R3"/>
</dbReference>
<sequence>MQSKRDQVQAYFFVVGRLVSAVVHGRPDALAQPNKRLNTGTFLGVILGGVLMGVFGIIGLFVPGGNVTWRQPGAIVMNEDTGARYVFLDDQLRPVLNYSSARLAAGKSGGQVFKVSQKSLADTPVGQPIGIPGAPDALPAANALDNGPWTACAQEGGTGAQATGPTSTLLIGQSFDLTVVPSQALLVRAPDETTFLVWQGKRHLIPGRAEATALGYGGVDPVDVTAAWLNPIPQGRDFEVRRTPDTGAPGPDIDGEPSVVGQIYLVRNPAIGADQLYLVRSDGLTPLSPTVAALLLAAPFTKEAYPDSAVTPIEVGPGALSGVPSTNSGPDLVEGLPQMPPEIVTPTPDDSACVAFFPVGKGEMRVVTGFVPATVHKEAMPVAAHEEGVTTDRVLIPAGGGVLVREQQSPEAALNAVYLVTETGVKYPLANSDVVQALGYSAQSAVAMPGEMLALLPTGPVLSVEAALSAQQS</sequence>
<evidence type="ECO:0000313" key="12">
    <source>
        <dbReference type="Proteomes" id="UP000294927"/>
    </source>
</evidence>
<evidence type="ECO:0000256" key="3">
    <source>
        <dbReference type="ARBA" id="ARBA00022475"/>
    </source>
</evidence>
<evidence type="ECO:0000256" key="8">
    <source>
        <dbReference type="ARBA" id="ARBA00022989"/>
    </source>
</evidence>
<accession>A0A4R7V0T3</accession>
<evidence type="ECO:0000256" key="7">
    <source>
        <dbReference type="ARBA" id="ARBA00022840"/>
    </source>
</evidence>
<dbReference type="GO" id="GO:0005886">
    <property type="term" value="C:plasma membrane"/>
    <property type="evidence" value="ECO:0007669"/>
    <property type="project" value="UniProtKB-SubCell"/>
</dbReference>
<dbReference type="AlphaFoldDB" id="A0A4R7V0T3"/>
<dbReference type="OrthoDB" id="3847604at2"/>
<dbReference type="InterPro" id="IPR044857">
    <property type="entry name" value="T7SS_EccB_R1"/>
</dbReference>